<accession>A0A0R0CCA4</accession>
<evidence type="ECO:0008006" key="3">
    <source>
        <dbReference type="Google" id="ProtNLM"/>
    </source>
</evidence>
<organism evidence="1 2">
    <name type="scientific">Stenotrophomonas terrae</name>
    <dbReference type="NCBI Taxonomy" id="405446"/>
    <lineage>
        <taxon>Bacteria</taxon>
        <taxon>Pseudomonadati</taxon>
        <taxon>Pseudomonadota</taxon>
        <taxon>Gammaproteobacteria</taxon>
        <taxon>Lysobacterales</taxon>
        <taxon>Lysobacteraceae</taxon>
        <taxon>Stenotrophomonas</taxon>
    </lineage>
</organism>
<dbReference type="OrthoDB" id="6637938at2"/>
<dbReference type="InterPro" id="IPR011990">
    <property type="entry name" value="TPR-like_helical_dom_sf"/>
</dbReference>
<keyword evidence="2" id="KW-1185">Reference proteome</keyword>
<dbReference type="AlphaFoldDB" id="A0A0R0CCA4"/>
<evidence type="ECO:0000313" key="2">
    <source>
        <dbReference type="Proteomes" id="UP000051863"/>
    </source>
</evidence>
<dbReference type="Proteomes" id="UP000051863">
    <property type="component" value="Unassembled WGS sequence"/>
</dbReference>
<comment type="caution">
    <text evidence="1">The sequence shown here is derived from an EMBL/GenBank/DDBJ whole genome shotgun (WGS) entry which is preliminary data.</text>
</comment>
<gene>
    <name evidence="1" type="ORF">ABB27_10405</name>
</gene>
<sequence>MQDTPMLRGLATLREAWLQASSDPSRRLLIWRLPANASRLLAAFFEMQRHDEGRDTPDYFLRIDTRYELGFRYSRQIKQDLLERYLGSQDELREQGVTLGWRGPNETHPDSAAGVIEVLESFAEHHGAHLRLMAAVLEPERYFPGDGFERWVSAALNAGPNANLRLVLVDTQEDPRWQPLLEKHAGVAALIGADVDMFGIARDTAAQSTGRGPEVLYRQLLADLMLLIERGSPAQVVTRAERAQALATRNGWHDQQSVVQMMVAGAWLKHGDHAQAITAYRGARTAAESARLGGNAAGADLVMQSWFGEAGCWLTAKQPERAAQTYLQASASAAAIPHPMFQLEGQRMAGWCQLQAGNREVARTQLLEAIRIAKPLSPADRKTTTLPQALWDLLLLQDARRCQKLQDVAAEYVQASTRVFGDAESSATALGPRPARSALDAVERQLDAALEQGFHRAQQERERLIQAGDEFFRKIVAVGRDFLDPGWNGIPAIEHPLDHEIPVWSEPPAMQPLPDPSELLQAASAARTTSPTTAGAALA</sequence>
<reference evidence="1 2" key="1">
    <citation type="submission" date="2015-05" db="EMBL/GenBank/DDBJ databases">
        <title>Genome sequencing and analysis of members of genus Stenotrophomonas.</title>
        <authorList>
            <person name="Patil P.P."/>
            <person name="Midha S."/>
            <person name="Patil P.B."/>
        </authorList>
    </citation>
    <scope>NUCLEOTIDE SEQUENCE [LARGE SCALE GENOMIC DNA]</scope>
    <source>
        <strain evidence="1 2">DSM 18941</strain>
    </source>
</reference>
<proteinExistence type="predicted"/>
<name>A0A0R0CCA4_9GAMM</name>
<dbReference type="RefSeq" id="WP_057628628.1">
    <property type="nucleotide sequence ID" value="NZ_LDJJ01000033.1"/>
</dbReference>
<protein>
    <recommendedName>
        <fullName evidence="3">MalT-like TPR region domain-containing protein</fullName>
    </recommendedName>
</protein>
<dbReference type="EMBL" id="LDJJ01000033">
    <property type="protein sequence ID" value="KRG67261.1"/>
    <property type="molecule type" value="Genomic_DNA"/>
</dbReference>
<evidence type="ECO:0000313" key="1">
    <source>
        <dbReference type="EMBL" id="KRG67261.1"/>
    </source>
</evidence>
<dbReference type="SUPFAM" id="SSF48452">
    <property type="entry name" value="TPR-like"/>
    <property type="match status" value="1"/>
</dbReference>
<dbReference type="PATRIC" id="fig|405446.3.peg.1572"/>